<dbReference type="Gene3D" id="2.40.50.100">
    <property type="match status" value="1"/>
</dbReference>
<dbReference type="GO" id="GO:0016887">
    <property type="term" value="F:ATP hydrolysis activity"/>
    <property type="evidence" value="ECO:0007669"/>
    <property type="project" value="InterPro"/>
</dbReference>
<name>A0A7K0DNT6_9NOCA</name>
<keyword evidence="1" id="KW-0813">Transport</keyword>
<dbReference type="InterPro" id="IPR003439">
    <property type="entry name" value="ABC_transporter-like_ATP-bd"/>
</dbReference>
<dbReference type="AlphaFoldDB" id="A0A7K0DNT6"/>
<dbReference type="Gene3D" id="3.40.50.300">
    <property type="entry name" value="P-loop containing nucleotide triphosphate hydrolases"/>
    <property type="match status" value="1"/>
</dbReference>
<gene>
    <name evidence="9" type="primary">btuD_10</name>
    <name evidence="9" type="ORF">NRB56_26140</name>
</gene>
<evidence type="ECO:0000259" key="7">
    <source>
        <dbReference type="PROSITE" id="PS50893"/>
    </source>
</evidence>
<dbReference type="InterPro" id="IPR050093">
    <property type="entry name" value="ABC_SmlMolc_Importer"/>
</dbReference>
<dbReference type="PROSITE" id="PS00211">
    <property type="entry name" value="ABC_TRANSPORTER_1"/>
    <property type="match status" value="1"/>
</dbReference>
<dbReference type="PROSITE" id="PS50893">
    <property type="entry name" value="ABC_TRANSPORTER_2"/>
    <property type="match status" value="1"/>
</dbReference>
<keyword evidence="3" id="KW-0547">Nucleotide-binding</keyword>
<evidence type="ECO:0000256" key="3">
    <source>
        <dbReference type="ARBA" id="ARBA00022741"/>
    </source>
</evidence>
<sequence length="452" mass="46566">MGTEMSAGLEVSARVAARGLSVNLTVRPGEVLAVLGPNGAGKSTLLDVIAGLLVPDSGRVRLHGRDLTDVTRGLAVPPHRRRISLLAQDPLLFPHLSAAANVAFGPRSRGASRRAAAAAAREWLAAVDASEFAGRRPARLSGGQAQRIALARALAVTPDLILLDEPMAALDVTVAVAMRALLRRVLRPTADAANPAAGQFDRPRPTAILVTHDIVDALTLADRVIVLDSGRIVEHGPVGDVLTRPRSEFAARIAGVDLLIGTAVPVTRDRAQNTVATGDMPESGGAPNESRPVTDDAQPAVLSESDTDVAVFAIGPDATAMPGDTVAGEVANGPMITGDTGIGAVLCGDDIVSGRCEGDWVVGGRAAAVFSPAAVAVYREPPIGSPRNMFRVRIAELSDRGGTVRVHATDRPDGSAGLVADLTPGAVAELGLAPGTAVYFVVKATEVHVYPC</sequence>
<dbReference type="SMART" id="SM00382">
    <property type="entry name" value="AAA"/>
    <property type="match status" value="1"/>
</dbReference>
<keyword evidence="4 9" id="KW-0067">ATP-binding</keyword>
<dbReference type="PANTHER" id="PTHR42781">
    <property type="entry name" value="SPERMIDINE/PUTRESCINE IMPORT ATP-BINDING PROTEIN POTA"/>
    <property type="match status" value="1"/>
</dbReference>
<evidence type="ECO:0000313" key="9">
    <source>
        <dbReference type="EMBL" id="MQY27032.1"/>
    </source>
</evidence>
<evidence type="ECO:0000313" key="10">
    <source>
        <dbReference type="Proteomes" id="UP000431401"/>
    </source>
</evidence>
<evidence type="ECO:0000256" key="4">
    <source>
        <dbReference type="ARBA" id="ARBA00022840"/>
    </source>
</evidence>
<dbReference type="Pfam" id="PF00005">
    <property type="entry name" value="ABC_tran"/>
    <property type="match status" value="1"/>
</dbReference>
<keyword evidence="10" id="KW-1185">Reference proteome</keyword>
<dbReference type="InterPro" id="IPR017871">
    <property type="entry name" value="ABC_transporter-like_CS"/>
</dbReference>
<proteinExistence type="predicted"/>
<evidence type="ECO:0000256" key="1">
    <source>
        <dbReference type="ARBA" id="ARBA00022448"/>
    </source>
</evidence>
<evidence type="ECO:0000256" key="5">
    <source>
        <dbReference type="PROSITE-ProRule" id="PRU01213"/>
    </source>
</evidence>
<dbReference type="Proteomes" id="UP000431401">
    <property type="component" value="Unassembled WGS sequence"/>
</dbReference>
<evidence type="ECO:0000256" key="2">
    <source>
        <dbReference type="ARBA" id="ARBA00022505"/>
    </source>
</evidence>
<dbReference type="PANTHER" id="PTHR42781:SF4">
    <property type="entry name" value="SPERMIDINE_PUTRESCINE IMPORT ATP-BINDING PROTEIN POTA"/>
    <property type="match status" value="1"/>
</dbReference>
<dbReference type="InterPro" id="IPR003593">
    <property type="entry name" value="AAA+_ATPase"/>
</dbReference>
<feature type="region of interest" description="Disordered" evidence="6">
    <location>
        <begin position="274"/>
        <end position="296"/>
    </location>
</feature>
<dbReference type="InterPro" id="IPR008995">
    <property type="entry name" value="Mo/tungstate-bd_C_term_dom"/>
</dbReference>
<keyword evidence="2 5" id="KW-0500">Molybdenum</keyword>
<protein>
    <submittedName>
        <fullName evidence="9">Vitamin B12 import ATP-binding protein BtuD</fullName>
    </submittedName>
</protein>
<feature type="domain" description="ABC transporter" evidence="7">
    <location>
        <begin position="4"/>
        <end position="254"/>
    </location>
</feature>
<dbReference type="GO" id="GO:0015689">
    <property type="term" value="P:molybdate ion transport"/>
    <property type="evidence" value="ECO:0007669"/>
    <property type="project" value="InterPro"/>
</dbReference>
<evidence type="ECO:0000256" key="6">
    <source>
        <dbReference type="SAM" id="MobiDB-lite"/>
    </source>
</evidence>
<dbReference type="EMBL" id="WEGI01000005">
    <property type="protein sequence ID" value="MQY27032.1"/>
    <property type="molecule type" value="Genomic_DNA"/>
</dbReference>
<evidence type="ECO:0000259" key="8">
    <source>
        <dbReference type="PROSITE" id="PS51866"/>
    </source>
</evidence>
<organism evidence="9 10">
    <name type="scientific">Nocardia aurantia</name>
    <dbReference type="NCBI Taxonomy" id="2585199"/>
    <lineage>
        <taxon>Bacteria</taxon>
        <taxon>Bacillati</taxon>
        <taxon>Actinomycetota</taxon>
        <taxon>Actinomycetes</taxon>
        <taxon>Mycobacteriales</taxon>
        <taxon>Nocardiaceae</taxon>
        <taxon>Nocardia</taxon>
    </lineage>
</organism>
<dbReference type="GO" id="GO:0005524">
    <property type="term" value="F:ATP binding"/>
    <property type="evidence" value="ECO:0007669"/>
    <property type="project" value="UniProtKB-KW"/>
</dbReference>
<dbReference type="InterPro" id="IPR027417">
    <property type="entry name" value="P-loop_NTPase"/>
</dbReference>
<dbReference type="Pfam" id="PF03459">
    <property type="entry name" value="TOBE"/>
    <property type="match status" value="1"/>
</dbReference>
<dbReference type="SUPFAM" id="SSF52540">
    <property type="entry name" value="P-loop containing nucleoside triphosphate hydrolases"/>
    <property type="match status" value="1"/>
</dbReference>
<dbReference type="InterPro" id="IPR004606">
    <property type="entry name" value="Mop_domain"/>
</dbReference>
<dbReference type="PROSITE" id="PS51866">
    <property type="entry name" value="MOP"/>
    <property type="match status" value="1"/>
</dbReference>
<accession>A0A7K0DNT6</accession>
<comment type="caution">
    <text evidence="9">The sequence shown here is derived from an EMBL/GenBank/DDBJ whole genome shotgun (WGS) entry which is preliminary data.</text>
</comment>
<dbReference type="InterPro" id="IPR005116">
    <property type="entry name" value="Transp-assoc_OB_typ1"/>
</dbReference>
<dbReference type="SUPFAM" id="SSF50331">
    <property type="entry name" value="MOP-like"/>
    <property type="match status" value="1"/>
</dbReference>
<reference evidence="9 10" key="1">
    <citation type="submission" date="2019-10" db="EMBL/GenBank/DDBJ databases">
        <title>Nocardia macrotermitis sp. nov. and Nocardia aurantia sp. nov., isolated from the gut of fungus growing-termite Macrotermes natalensis.</title>
        <authorList>
            <person name="Benndorf R."/>
            <person name="Schwitalla J."/>
            <person name="Martin K."/>
            <person name="De Beer W."/>
            <person name="Kaster A.-K."/>
            <person name="Vollmers J."/>
            <person name="Poulsen M."/>
            <person name="Beemelmanns C."/>
        </authorList>
    </citation>
    <scope>NUCLEOTIDE SEQUENCE [LARGE SCALE GENOMIC DNA]</scope>
    <source>
        <strain evidence="9 10">RB56</strain>
    </source>
</reference>
<feature type="domain" description="Mop" evidence="8">
    <location>
        <begin position="383"/>
        <end position="451"/>
    </location>
</feature>